<dbReference type="RefSeq" id="WP_194198875.1">
    <property type="nucleotide sequence ID" value="NZ_CP045227.1"/>
</dbReference>
<proteinExistence type="predicted"/>
<sequence length="56" mass="6346">MNLEETYPGSITYIEQALLRRKSLAESPNQQPATENHSSSSNVWQKIWNVVASVNK</sequence>
<dbReference type="EMBL" id="CP045227">
    <property type="protein sequence ID" value="QFS51531.1"/>
    <property type="molecule type" value="Genomic_DNA"/>
</dbReference>
<accession>A0A5P8WG33</accession>
<gene>
    <name evidence="1" type="ORF">GXM_09025</name>
</gene>
<dbReference type="Proteomes" id="UP000326678">
    <property type="component" value="Chromosome Gxm2"/>
</dbReference>
<name>A0A5P8WG33_9NOSO</name>
<dbReference type="KEGG" id="nsh:GXM_09025"/>
<keyword evidence="2" id="KW-1185">Reference proteome</keyword>
<evidence type="ECO:0000313" key="2">
    <source>
        <dbReference type="Proteomes" id="UP000326678"/>
    </source>
</evidence>
<organism evidence="1 2">
    <name type="scientific">Nostoc sphaeroides CCNUC1</name>
    <dbReference type="NCBI Taxonomy" id="2653204"/>
    <lineage>
        <taxon>Bacteria</taxon>
        <taxon>Bacillati</taxon>
        <taxon>Cyanobacteriota</taxon>
        <taxon>Cyanophyceae</taxon>
        <taxon>Nostocales</taxon>
        <taxon>Nostocaceae</taxon>
        <taxon>Nostoc</taxon>
    </lineage>
</organism>
<protein>
    <submittedName>
        <fullName evidence="1">Uncharacterized protein</fullName>
    </submittedName>
</protein>
<evidence type="ECO:0000313" key="1">
    <source>
        <dbReference type="EMBL" id="QFS51531.1"/>
    </source>
</evidence>
<dbReference type="AlphaFoldDB" id="A0A5P8WG33"/>
<reference evidence="1 2" key="1">
    <citation type="submission" date="2019-10" db="EMBL/GenBank/DDBJ databases">
        <title>Genomic and transcriptomic insights into the perfect genentic adaptation of a filamentous nitrogen-fixing cyanobacterium to rice fields.</title>
        <authorList>
            <person name="Chen Z."/>
        </authorList>
    </citation>
    <scope>NUCLEOTIDE SEQUENCE [LARGE SCALE GENOMIC DNA]</scope>
    <source>
        <strain evidence="1">CCNUC1</strain>
    </source>
</reference>